<evidence type="ECO:0000313" key="2">
    <source>
        <dbReference type="Proteomes" id="UP000198242"/>
    </source>
</evidence>
<gene>
    <name evidence="1" type="ORF">GA0074695_2832</name>
</gene>
<dbReference type="SUPFAM" id="SSF52540">
    <property type="entry name" value="P-loop containing nucleoside triphosphate hydrolases"/>
    <property type="match status" value="2"/>
</dbReference>
<dbReference type="InterPro" id="IPR027417">
    <property type="entry name" value="P-loop_NTPase"/>
</dbReference>
<keyword evidence="2" id="KW-1185">Reference proteome</keyword>
<dbReference type="Gene3D" id="3.40.50.300">
    <property type="entry name" value="P-loop containing nucleotide triphosphate hydrolases"/>
    <property type="match status" value="2"/>
</dbReference>
<sequence>MARNTVQPQLMTGDVVPVLWLCGPPGVGKTAVGWEIYSELIRSGVQTGYVDVDQLGMCYPEPAGDPGRHRMKTRNLNSVIAGYRAAGARCVVVSGVVDARQGVHRDELTQVALTVCRLRADEEQLAQRFVGRQGHDGGLAQALQEAANLDAGAVAEVCVDTSGLTVADVARQVHDRVNGWPWLSDLQGPLSAAEPVHGDSVADDPGAGVDPDGRVLWLCGATGVGKSTIGFQVYLKVLGAGLTAAYIDLSQIGFCGPTPADHRLKAHNLAALWRTYRDAGAQALVLVGPAEDESALAVYGGALPASAVTVCRLHAGRDTLTSRIMLRGQGRGSWPEPGDPLVGKPTAHLLSVAGQAAQEAEALERAAIGCRIDTDGYTIAEITDMVVARTGWPGQLPARHA</sequence>
<name>A0A1C4WWV2_MICVI</name>
<protein>
    <submittedName>
        <fullName evidence="1">AAA domain-containing protein</fullName>
    </submittedName>
</protein>
<evidence type="ECO:0000313" key="1">
    <source>
        <dbReference type="EMBL" id="SCF00715.1"/>
    </source>
</evidence>
<dbReference type="EMBL" id="LT607411">
    <property type="protein sequence ID" value="SCF00715.1"/>
    <property type="molecule type" value="Genomic_DNA"/>
</dbReference>
<dbReference type="Proteomes" id="UP000198242">
    <property type="component" value="Chromosome I"/>
</dbReference>
<reference evidence="2" key="1">
    <citation type="submission" date="2016-06" db="EMBL/GenBank/DDBJ databases">
        <authorList>
            <person name="Varghese N."/>
            <person name="Submissions Spin"/>
        </authorList>
    </citation>
    <scope>NUCLEOTIDE SEQUENCE [LARGE SCALE GENOMIC DNA]</scope>
    <source>
        <strain evidence="2">DSM 43909</strain>
    </source>
</reference>
<dbReference type="Pfam" id="PF13238">
    <property type="entry name" value="AAA_18"/>
    <property type="match status" value="1"/>
</dbReference>
<organism evidence="1 2">
    <name type="scientific">Micromonospora viridifaciens</name>
    <dbReference type="NCBI Taxonomy" id="1881"/>
    <lineage>
        <taxon>Bacteria</taxon>
        <taxon>Bacillati</taxon>
        <taxon>Actinomycetota</taxon>
        <taxon>Actinomycetes</taxon>
        <taxon>Micromonosporales</taxon>
        <taxon>Micromonosporaceae</taxon>
        <taxon>Micromonospora</taxon>
    </lineage>
</organism>
<proteinExistence type="predicted"/>
<accession>A0A1C4WWV2</accession>
<dbReference type="AlphaFoldDB" id="A0A1C4WWV2"/>